<dbReference type="PROSITE" id="PS51891">
    <property type="entry name" value="CENP_V_GFA"/>
    <property type="match status" value="1"/>
</dbReference>
<name>A0ABN5LJ60_9STRE</name>
<sequence>MLKGSCLCGAVAYEAKSVHSGVTYCHCNFCRKDAGTAFSSNIIVEKAYFSLIRGEESLSFYQSSPGKNRAFCSKCGSPLYHTKNDQADVLTIKLGTVDELDEDYSNWFKSHIWTESSKPWLDYQDGDFYSQTKP</sequence>
<reference evidence="6 7" key="1">
    <citation type="submission" date="2018-05" db="EMBL/GenBank/DDBJ databases">
        <title>Complete genome sequences of Streptococcus sobrinus.</title>
        <authorList>
            <person name="Sales M."/>
            <person name="Jensen P.A."/>
        </authorList>
    </citation>
    <scope>NUCLEOTIDE SEQUENCE [LARGE SCALE GENOMIC DNA]</scope>
    <source>
        <strain evidence="6 7">SL1</strain>
    </source>
</reference>
<comment type="similarity">
    <text evidence="1">Belongs to the Gfa family.</text>
</comment>
<keyword evidence="2" id="KW-0479">Metal-binding</keyword>
<dbReference type="RefSeq" id="WP_002962497.1">
    <property type="nucleotide sequence ID" value="NZ_CP029490.1"/>
</dbReference>
<dbReference type="GeneID" id="93923884"/>
<dbReference type="Proteomes" id="UP000245369">
    <property type="component" value="Chromosome"/>
</dbReference>
<protein>
    <submittedName>
        <fullName evidence="6">GFA family protein</fullName>
    </submittedName>
</protein>
<dbReference type="PANTHER" id="PTHR33337">
    <property type="entry name" value="GFA DOMAIN-CONTAINING PROTEIN"/>
    <property type="match status" value="1"/>
</dbReference>
<evidence type="ECO:0000313" key="7">
    <source>
        <dbReference type="Proteomes" id="UP000245369"/>
    </source>
</evidence>
<keyword evidence="7" id="KW-1185">Reference proteome</keyword>
<dbReference type="SUPFAM" id="SSF51316">
    <property type="entry name" value="Mss4-like"/>
    <property type="match status" value="1"/>
</dbReference>
<dbReference type="EMBL" id="CP029490">
    <property type="protein sequence ID" value="AWN20756.1"/>
    <property type="molecule type" value="Genomic_DNA"/>
</dbReference>
<keyword evidence="4" id="KW-0456">Lyase</keyword>
<evidence type="ECO:0000256" key="3">
    <source>
        <dbReference type="ARBA" id="ARBA00022833"/>
    </source>
</evidence>
<dbReference type="InterPro" id="IPR011057">
    <property type="entry name" value="Mss4-like_sf"/>
</dbReference>
<gene>
    <name evidence="6" type="ORF">DK182_05070</name>
</gene>
<evidence type="ECO:0000256" key="1">
    <source>
        <dbReference type="ARBA" id="ARBA00005495"/>
    </source>
</evidence>
<dbReference type="Pfam" id="PF04828">
    <property type="entry name" value="GFA"/>
    <property type="match status" value="1"/>
</dbReference>
<keyword evidence="3" id="KW-0862">Zinc</keyword>
<proteinExistence type="inferred from homology"/>
<dbReference type="InterPro" id="IPR006913">
    <property type="entry name" value="CENP-V/GFA"/>
</dbReference>
<dbReference type="Gene3D" id="3.90.1590.10">
    <property type="entry name" value="glutathione-dependent formaldehyde- activating enzyme (gfa)"/>
    <property type="match status" value="1"/>
</dbReference>
<evidence type="ECO:0000256" key="4">
    <source>
        <dbReference type="ARBA" id="ARBA00023239"/>
    </source>
</evidence>
<dbReference type="PANTHER" id="PTHR33337:SF40">
    <property type="entry name" value="CENP-V_GFA DOMAIN-CONTAINING PROTEIN-RELATED"/>
    <property type="match status" value="1"/>
</dbReference>
<evidence type="ECO:0000256" key="2">
    <source>
        <dbReference type="ARBA" id="ARBA00022723"/>
    </source>
</evidence>
<accession>A0ABN5LJ60</accession>
<evidence type="ECO:0000313" key="6">
    <source>
        <dbReference type="EMBL" id="AWN20756.1"/>
    </source>
</evidence>
<evidence type="ECO:0000259" key="5">
    <source>
        <dbReference type="PROSITE" id="PS51891"/>
    </source>
</evidence>
<organism evidence="6 7">
    <name type="scientific">Streptococcus sobrinus</name>
    <dbReference type="NCBI Taxonomy" id="1310"/>
    <lineage>
        <taxon>Bacteria</taxon>
        <taxon>Bacillati</taxon>
        <taxon>Bacillota</taxon>
        <taxon>Bacilli</taxon>
        <taxon>Lactobacillales</taxon>
        <taxon>Streptococcaceae</taxon>
        <taxon>Streptococcus</taxon>
    </lineage>
</organism>
<feature type="domain" description="CENP-V/GFA" evidence="5">
    <location>
        <begin position="2"/>
        <end position="121"/>
    </location>
</feature>